<feature type="signal peptide" evidence="4">
    <location>
        <begin position="1"/>
        <end position="16"/>
    </location>
</feature>
<dbReference type="SMART" id="SM00248">
    <property type="entry name" value="ANK"/>
    <property type="match status" value="9"/>
</dbReference>
<dbReference type="InterPro" id="IPR036770">
    <property type="entry name" value="Ankyrin_rpt-contain_sf"/>
</dbReference>
<feature type="chain" id="PRO_5040150384" evidence="4">
    <location>
        <begin position="17"/>
        <end position="693"/>
    </location>
</feature>
<sequence>MRFTVVLATMVGLAVAVPKSPLYKRQCSTQPQGCCLKTTNCQTCYEQTVPFPCNCECLEYGGCPCTGIDYDLDPPQCVLWSAGPGGHLPVLKFTSSFSSRSTSSPSTLPILKVSNMSTPLNFHWLRNHFDTEDEALHACIRDGNLQRLQQLLGASPAPDIQYDSYGFGPPVHFASWCGNLEAVEMLLAAGADPLLVSEGQDRLRAIAYAAARGHRDIVKRLWSFCPPEVHVRRGSQYTSCFIMAANQGHAAIVEDLLVWWDGWPHELKYHALVGAAVRWRLAVATLLLRRTLFERSTLQEALRLATYRRALVTDGDKGHREAIDFLNQQLMVELLIDAGADPNECPNNTPPLIYDVASDANLTGVLKSLLEKGADPNKTDGSGKSALHVLAGPVALAGSIGIFGRPMPVTMNETAIRLVLQHKGSVSQPDNVGECPLHRAAYGLDLRLFRLYLSSCPEQSQESLLQLTNHHGETMLHFAAAGCNIEVMEFLIAQGLDVNAINSNGWTPLMCALIPIDRRYYRSKSPIEAIQAAQFLLSHGADTGTVTEEGLTPLHVLSLHRDKDVNGKMADLTRKLISRGVNPEARARLLSPDSKTIAPCLGLPWGHRIRGIMADPPTHNMVIQPALAPLYWAAQRGAVGVIKTLLAHGVDVSSMDDQGISATRMAANSKFLERQPELVETIIGLLLAAGAGF</sequence>
<dbReference type="Pfam" id="PF00023">
    <property type="entry name" value="Ank"/>
    <property type="match status" value="1"/>
</dbReference>
<dbReference type="PANTHER" id="PTHR24198:SF165">
    <property type="entry name" value="ANKYRIN REPEAT-CONTAINING PROTEIN-RELATED"/>
    <property type="match status" value="1"/>
</dbReference>
<evidence type="ECO:0000313" key="5">
    <source>
        <dbReference type="EMBL" id="KAF3076348.1"/>
    </source>
</evidence>
<name>A0A9P4XPF2_9HYPO</name>
<dbReference type="PROSITE" id="PS50297">
    <property type="entry name" value="ANK_REP_REGION"/>
    <property type="match status" value="2"/>
</dbReference>
<dbReference type="AlphaFoldDB" id="A0A9P4XPF2"/>
<dbReference type="Proteomes" id="UP000801864">
    <property type="component" value="Unassembled WGS sequence"/>
</dbReference>
<protein>
    <submittedName>
        <fullName evidence="5">Ankyrin-3</fullName>
    </submittedName>
</protein>
<keyword evidence="6" id="KW-1185">Reference proteome</keyword>
<feature type="repeat" description="ANK" evidence="3">
    <location>
        <begin position="625"/>
        <end position="657"/>
    </location>
</feature>
<evidence type="ECO:0000256" key="1">
    <source>
        <dbReference type="ARBA" id="ARBA00022737"/>
    </source>
</evidence>
<dbReference type="Pfam" id="PF13637">
    <property type="entry name" value="Ank_4"/>
    <property type="match status" value="1"/>
</dbReference>
<dbReference type="PANTHER" id="PTHR24198">
    <property type="entry name" value="ANKYRIN REPEAT AND PROTEIN KINASE DOMAIN-CONTAINING PROTEIN"/>
    <property type="match status" value="1"/>
</dbReference>
<evidence type="ECO:0000313" key="6">
    <source>
        <dbReference type="Proteomes" id="UP000801864"/>
    </source>
</evidence>
<feature type="repeat" description="ANK" evidence="3">
    <location>
        <begin position="471"/>
        <end position="503"/>
    </location>
</feature>
<dbReference type="PROSITE" id="PS50088">
    <property type="entry name" value="ANK_REPEAT"/>
    <property type="match status" value="3"/>
</dbReference>
<evidence type="ECO:0000256" key="4">
    <source>
        <dbReference type="SAM" id="SignalP"/>
    </source>
</evidence>
<keyword evidence="4" id="KW-0732">Signal</keyword>
<dbReference type="InterPro" id="IPR002110">
    <property type="entry name" value="Ankyrin_rpt"/>
</dbReference>
<organism evidence="5 6">
    <name type="scientific">Trichoderma lentiforme</name>
    <dbReference type="NCBI Taxonomy" id="1567552"/>
    <lineage>
        <taxon>Eukaryota</taxon>
        <taxon>Fungi</taxon>
        <taxon>Dikarya</taxon>
        <taxon>Ascomycota</taxon>
        <taxon>Pezizomycotina</taxon>
        <taxon>Sordariomycetes</taxon>
        <taxon>Hypocreomycetidae</taxon>
        <taxon>Hypocreales</taxon>
        <taxon>Hypocreaceae</taxon>
        <taxon>Trichoderma</taxon>
    </lineage>
</organism>
<dbReference type="SUPFAM" id="SSF48403">
    <property type="entry name" value="Ankyrin repeat"/>
    <property type="match status" value="2"/>
</dbReference>
<comment type="caution">
    <text evidence="5">The sequence shown here is derived from an EMBL/GenBank/DDBJ whole genome shotgun (WGS) entry which is preliminary data.</text>
</comment>
<feature type="repeat" description="ANK" evidence="3">
    <location>
        <begin position="170"/>
        <end position="198"/>
    </location>
</feature>
<accession>A0A9P4XPF2</accession>
<dbReference type="EMBL" id="QLNT01000002">
    <property type="protein sequence ID" value="KAF3076348.1"/>
    <property type="molecule type" value="Genomic_DNA"/>
</dbReference>
<reference evidence="5 6" key="1">
    <citation type="submission" date="2018-06" db="EMBL/GenBank/DDBJ databases">
        <title>Genome analysis of cellulolytic fungus Trichoderma lentiforme CFAM-422.</title>
        <authorList>
            <person name="Steindorff A.S."/>
            <person name="Formighieri E.F."/>
            <person name="Midorikawa G.E.O."/>
            <person name="Tamietti M.S."/>
            <person name="Ramos E.Z."/>
            <person name="Silva A.S."/>
            <person name="Bon E.P.S."/>
            <person name="Mendes T.D."/>
            <person name="Damaso M.C.T."/>
            <person name="Favaro L.C.L."/>
        </authorList>
    </citation>
    <scope>NUCLEOTIDE SEQUENCE [LARGE SCALE GENOMIC DNA]</scope>
    <source>
        <strain evidence="5 6">CFAM-422</strain>
    </source>
</reference>
<gene>
    <name evidence="5" type="ORF">CFAM422_001410</name>
</gene>
<keyword evidence="2 3" id="KW-0040">ANK repeat</keyword>
<evidence type="ECO:0000256" key="2">
    <source>
        <dbReference type="ARBA" id="ARBA00023043"/>
    </source>
</evidence>
<keyword evidence="1" id="KW-0677">Repeat</keyword>
<evidence type="ECO:0000256" key="3">
    <source>
        <dbReference type="PROSITE-ProRule" id="PRU00023"/>
    </source>
</evidence>
<dbReference type="Pfam" id="PF12796">
    <property type="entry name" value="Ank_2"/>
    <property type="match status" value="1"/>
</dbReference>
<dbReference type="Gene3D" id="1.25.40.20">
    <property type="entry name" value="Ankyrin repeat-containing domain"/>
    <property type="match status" value="4"/>
</dbReference>
<proteinExistence type="predicted"/>